<dbReference type="PANTHER" id="PTHR12968">
    <property type="entry name" value="B9 DOMAIN-CONTAINING"/>
    <property type="match status" value="1"/>
</dbReference>
<accession>A0ABP0GV30</accession>
<dbReference type="Pfam" id="PF07162">
    <property type="entry name" value="B9-C2"/>
    <property type="match status" value="1"/>
</dbReference>
<comment type="similarity">
    <text evidence="7">Belongs to the B9D family.</text>
</comment>
<reference evidence="9 10" key="1">
    <citation type="submission" date="2024-02" db="EMBL/GenBank/DDBJ databases">
        <authorList>
            <person name="Daric V."/>
            <person name="Darras S."/>
        </authorList>
    </citation>
    <scope>NUCLEOTIDE SEQUENCE [LARGE SCALE GENOMIC DNA]</scope>
</reference>
<name>A0ABP0GV30_CLALP</name>
<evidence type="ECO:0000256" key="3">
    <source>
        <dbReference type="ARBA" id="ARBA00022794"/>
    </source>
</evidence>
<keyword evidence="2" id="KW-0963">Cytoplasm</keyword>
<comment type="function">
    <text evidence="6">Component of the tectonic-like complex, a complex localized at the transition zone of primary cilia and acting as a barrier that prevents diffusion of transmembrane proteins between the cilia and plasma membranes. Required for ciliogenesis and sonic hedgehog/SHH signaling.</text>
</comment>
<comment type="caution">
    <text evidence="9">The sequence shown here is derived from an EMBL/GenBank/DDBJ whole genome shotgun (WGS) entry which is preliminary data.</text>
</comment>
<organism evidence="9 10">
    <name type="scientific">Clavelina lepadiformis</name>
    <name type="common">Light-bulb sea squirt</name>
    <name type="synonym">Ascidia lepadiformis</name>
    <dbReference type="NCBI Taxonomy" id="159417"/>
    <lineage>
        <taxon>Eukaryota</taxon>
        <taxon>Metazoa</taxon>
        <taxon>Chordata</taxon>
        <taxon>Tunicata</taxon>
        <taxon>Ascidiacea</taxon>
        <taxon>Aplousobranchia</taxon>
        <taxon>Clavelinidae</taxon>
        <taxon>Clavelina</taxon>
    </lineage>
</organism>
<dbReference type="EMBL" id="CAWYQH010000152">
    <property type="protein sequence ID" value="CAK8695589.1"/>
    <property type="molecule type" value="Genomic_DNA"/>
</dbReference>
<evidence type="ECO:0000313" key="9">
    <source>
        <dbReference type="EMBL" id="CAK8695589.1"/>
    </source>
</evidence>
<dbReference type="PROSITE" id="PS51381">
    <property type="entry name" value="C2_B9"/>
    <property type="match status" value="1"/>
</dbReference>
<gene>
    <name evidence="9" type="ORF">CVLEPA_LOCUS28846</name>
</gene>
<keyword evidence="3" id="KW-0970">Cilium biogenesis/degradation</keyword>
<keyword evidence="5" id="KW-0966">Cell projection</keyword>
<protein>
    <recommendedName>
        <fullName evidence="8">B9 domain-containing protein 1</fullName>
    </recommendedName>
</protein>
<evidence type="ECO:0000256" key="5">
    <source>
        <dbReference type="ARBA" id="ARBA00023273"/>
    </source>
</evidence>
<dbReference type="Proteomes" id="UP001642483">
    <property type="component" value="Unassembled WGS sequence"/>
</dbReference>
<dbReference type="InterPro" id="IPR010796">
    <property type="entry name" value="C2_B9-type_dom"/>
</dbReference>
<evidence type="ECO:0000256" key="8">
    <source>
        <dbReference type="ARBA" id="ARBA00039274"/>
    </source>
</evidence>
<keyword evidence="10" id="KW-1185">Reference proteome</keyword>
<dbReference type="PANTHER" id="PTHR12968:SF1">
    <property type="entry name" value="B9 DOMAIN-CONTAINING PROTEIN 1"/>
    <property type="match status" value="1"/>
</dbReference>
<evidence type="ECO:0000256" key="7">
    <source>
        <dbReference type="ARBA" id="ARBA00038411"/>
    </source>
</evidence>
<keyword evidence="4" id="KW-0206">Cytoskeleton</keyword>
<proteinExistence type="inferred from homology"/>
<evidence type="ECO:0000256" key="6">
    <source>
        <dbReference type="ARBA" id="ARBA00037148"/>
    </source>
</evidence>
<evidence type="ECO:0000256" key="2">
    <source>
        <dbReference type="ARBA" id="ARBA00022490"/>
    </source>
</evidence>
<evidence type="ECO:0000313" key="10">
    <source>
        <dbReference type="Proteomes" id="UP001642483"/>
    </source>
</evidence>
<evidence type="ECO:0000256" key="1">
    <source>
        <dbReference type="ARBA" id="ARBA00004120"/>
    </source>
</evidence>
<evidence type="ECO:0000256" key="4">
    <source>
        <dbReference type="ARBA" id="ARBA00023212"/>
    </source>
</evidence>
<sequence>MTGIIPNPSVFLVMASGQIESAVFPDFEELYCKFSFVHGQDWVVTSGLEEGISQITRKSRDERQLFVWNFPLEITYKSTNPYGWPQIVVSCYGPDMFGNDVVRGYGAVHVPMVPGHHTLDVPMFVPLSTSKLQKFTSWLLGRRPEFVDPKVVAQGEGRDVTRVRSQGHVKISFNVVTRDMKKLGYDVIPSDVTSIPAGTATSVVN</sequence>
<comment type="subcellular location">
    <subcellularLocation>
        <location evidence="1">Cytoplasm</location>
        <location evidence="1">Cytoskeleton</location>
        <location evidence="1">Cilium basal body</location>
    </subcellularLocation>
</comment>